<feature type="non-terminal residue" evidence="1">
    <location>
        <position position="1"/>
    </location>
</feature>
<keyword evidence="2" id="KW-1185">Reference proteome</keyword>
<dbReference type="SUPFAM" id="SSF51430">
    <property type="entry name" value="NAD(P)-linked oxidoreductase"/>
    <property type="match status" value="1"/>
</dbReference>
<dbReference type="Gene3D" id="3.20.20.100">
    <property type="entry name" value="NADP-dependent oxidoreductase domain"/>
    <property type="match status" value="1"/>
</dbReference>
<evidence type="ECO:0008006" key="3">
    <source>
        <dbReference type="Google" id="ProtNLM"/>
    </source>
</evidence>
<comment type="caution">
    <text evidence="1">The sequence shown here is derived from an EMBL/GenBank/DDBJ whole genome shotgun (WGS) entry which is preliminary data.</text>
</comment>
<evidence type="ECO:0000313" key="2">
    <source>
        <dbReference type="Proteomes" id="UP001551189"/>
    </source>
</evidence>
<name>A0ABV3B2G1_9ACTN</name>
<organism evidence="1 2">
    <name type="scientific">Streptomyces neyagawaensis</name>
    <dbReference type="NCBI Taxonomy" id="42238"/>
    <lineage>
        <taxon>Bacteria</taxon>
        <taxon>Bacillati</taxon>
        <taxon>Actinomycetota</taxon>
        <taxon>Actinomycetes</taxon>
        <taxon>Kitasatosporales</taxon>
        <taxon>Streptomycetaceae</taxon>
        <taxon>Streptomyces</taxon>
    </lineage>
</organism>
<dbReference type="InterPro" id="IPR036812">
    <property type="entry name" value="NAD(P)_OxRdtase_dom_sf"/>
</dbReference>
<protein>
    <recommendedName>
        <fullName evidence="3">Aldo/keto reductase</fullName>
    </recommendedName>
</protein>
<gene>
    <name evidence="1" type="ORF">ABZ931_21735</name>
</gene>
<evidence type="ECO:0000313" key="1">
    <source>
        <dbReference type="EMBL" id="MEU6803610.1"/>
    </source>
</evidence>
<reference evidence="1 2" key="1">
    <citation type="submission" date="2024-06" db="EMBL/GenBank/DDBJ databases">
        <title>The Natural Products Discovery Center: Release of the First 8490 Sequenced Strains for Exploring Actinobacteria Biosynthetic Diversity.</title>
        <authorList>
            <person name="Kalkreuter E."/>
            <person name="Kautsar S.A."/>
            <person name="Yang D."/>
            <person name="Bader C.D."/>
            <person name="Teijaro C.N."/>
            <person name="Fluegel L."/>
            <person name="Davis C.M."/>
            <person name="Simpson J.R."/>
            <person name="Lauterbach L."/>
            <person name="Steele A.D."/>
            <person name="Gui C."/>
            <person name="Meng S."/>
            <person name="Li G."/>
            <person name="Viehrig K."/>
            <person name="Ye F."/>
            <person name="Su P."/>
            <person name="Kiefer A.F."/>
            <person name="Nichols A."/>
            <person name="Cepeda A.J."/>
            <person name="Yan W."/>
            <person name="Fan B."/>
            <person name="Jiang Y."/>
            <person name="Adhikari A."/>
            <person name="Zheng C.-J."/>
            <person name="Schuster L."/>
            <person name="Cowan T.M."/>
            <person name="Smanski M.J."/>
            <person name="Chevrette M.G."/>
            <person name="De Carvalho L.P.S."/>
            <person name="Shen B."/>
        </authorList>
    </citation>
    <scope>NUCLEOTIDE SEQUENCE [LARGE SCALE GENOMIC DNA]</scope>
    <source>
        <strain evidence="1 2">NPDC046851</strain>
    </source>
</reference>
<sequence length="68" mass="6887">TRTVVDVPGSHVFSAPPVRYLRAAVGSVICGAMTSEQVTANAAAADWIPSPADLAALDAIVAPGERVV</sequence>
<dbReference type="EMBL" id="JBEYXT010000101">
    <property type="protein sequence ID" value="MEU6803610.1"/>
    <property type="molecule type" value="Genomic_DNA"/>
</dbReference>
<dbReference type="Proteomes" id="UP001551189">
    <property type="component" value="Unassembled WGS sequence"/>
</dbReference>
<proteinExistence type="predicted"/>
<accession>A0ABV3B2G1</accession>